<feature type="non-terminal residue" evidence="1">
    <location>
        <position position="1"/>
    </location>
</feature>
<dbReference type="OrthoDB" id="6375801at2759"/>
<comment type="caution">
    <text evidence="1">The sequence shown here is derived from an EMBL/GenBank/DDBJ whole genome shotgun (WGS) entry which is preliminary data.</text>
</comment>
<name>A0A5J4QSS1_9EUKA</name>
<dbReference type="EMBL" id="SNRW01044458">
    <property type="protein sequence ID" value="KAA6324114.1"/>
    <property type="molecule type" value="Genomic_DNA"/>
</dbReference>
<proteinExistence type="predicted"/>
<gene>
    <name evidence="1" type="ORF">EZS28_054229</name>
</gene>
<sequence length="184" mass="20632">LHEATFQIDYKENFTLAVNHDQTNNNFFDKAPITCISAVVHKGVGYKKAEKKVITILSSVLNHTGAFSPLCIKRMFESSFMKDIDSVHYWSDGGPHFRNKGLIWSLLNNSTPLIPNVTFEINFSVPYHGKGLPDGVFATFVQGLEHNMPLGGIKSLSSLAHELHFLTLQQAALHNDESREHEII</sequence>
<accession>A0A5J4QSS1</accession>
<evidence type="ECO:0000313" key="2">
    <source>
        <dbReference type="Proteomes" id="UP000324800"/>
    </source>
</evidence>
<organism evidence="1 2">
    <name type="scientific">Streblomastix strix</name>
    <dbReference type="NCBI Taxonomy" id="222440"/>
    <lineage>
        <taxon>Eukaryota</taxon>
        <taxon>Metamonada</taxon>
        <taxon>Preaxostyla</taxon>
        <taxon>Oxymonadida</taxon>
        <taxon>Streblomastigidae</taxon>
        <taxon>Streblomastix</taxon>
    </lineage>
</organism>
<feature type="non-terminal residue" evidence="1">
    <location>
        <position position="184"/>
    </location>
</feature>
<protein>
    <submittedName>
        <fullName evidence="1">Uncharacterized protein</fullName>
    </submittedName>
</protein>
<dbReference type="Proteomes" id="UP000324800">
    <property type="component" value="Unassembled WGS sequence"/>
</dbReference>
<evidence type="ECO:0000313" key="1">
    <source>
        <dbReference type="EMBL" id="KAA6324114.1"/>
    </source>
</evidence>
<reference evidence="1 2" key="1">
    <citation type="submission" date="2019-03" db="EMBL/GenBank/DDBJ databases">
        <title>Single cell metagenomics reveals metabolic interactions within the superorganism composed of flagellate Streblomastix strix and complex community of Bacteroidetes bacteria on its surface.</title>
        <authorList>
            <person name="Treitli S.C."/>
            <person name="Kolisko M."/>
            <person name="Husnik F."/>
            <person name="Keeling P."/>
            <person name="Hampl V."/>
        </authorList>
    </citation>
    <scope>NUCLEOTIDE SEQUENCE [LARGE SCALE GENOMIC DNA]</scope>
    <source>
        <strain evidence="1">ST1C</strain>
    </source>
</reference>
<dbReference type="AlphaFoldDB" id="A0A5J4QSS1"/>